<feature type="compositionally biased region" description="Basic and acidic residues" evidence="1">
    <location>
        <begin position="373"/>
        <end position="388"/>
    </location>
</feature>
<dbReference type="Proteomes" id="UP001159364">
    <property type="component" value="Linkage Group LG06"/>
</dbReference>
<keyword evidence="4" id="KW-1185">Reference proteome</keyword>
<dbReference type="PANTHER" id="PTHR33870">
    <property type="entry name" value="CARDIOMYOPATHY-ASSOCIATED PROTEIN"/>
    <property type="match status" value="1"/>
</dbReference>
<feature type="compositionally biased region" description="Polar residues" evidence="1">
    <location>
        <begin position="333"/>
        <end position="349"/>
    </location>
</feature>
<proteinExistence type="predicted"/>
<dbReference type="PANTHER" id="PTHR33870:SF4">
    <property type="entry name" value="CARDIOMYOPATHY-ASSOCIATED PROTEIN"/>
    <property type="match status" value="1"/>
</dbReference>
<evidence type="ECO:0000256" key="2">
    <source>
        <dbReference type="SAM" id="Phobius"/>
    </source>
</evidence>
<feature type="compositionally biased region" description="Polar residues" evidence="1">
    <location>
        <begin position="1297"/>
        <end position="1307"/>
    </location>
</feature>
<feature type="region of interest" description="Disordered" evidence="1">
    <location>
        <begin position="253"/>
        <end position="394"/>
    </location>
</feature>
<feature type="region of interest" description="Disordered" evidence="1">
    <location>
        <begin position="774"/>
        <end position="794"/>
    </location>
</feature>
<evidence type="ECO:0000313" key="3">
    <source>
        <dbReference type="EMBL" id="KAJ8763124.1"/>
    </source>
</evidence>
<reference evidence="3 4" key="1">
    <citation type="submission" date="2021-09" db="EMBL/GenBank/DDBJ databases">
        <title>Genomic insights and catalytic innovation underlie evolution of tropane alkaloids biosynthesis.</title>
        <authorList>
            <person name="Wang Y.-J."/>
            <person name="Tian T."/>
            <person name="Huang J.-P."/>
            <person name="Huang S.-X."/>
        </authorList>
    </citation>
    <scope>NUCLEOTIDE SEQUENCE [LARGE SCALE GENOMIC DNA]</scope>
    <source>
        <strain evidence="3">KIB-2018</strain>
        <tissue evidence="3">Leaf</tissue>
    </source>
</reference>
<gene>
    <name evidence="3" type="ORF">K2173_025509</name>
</gene>
<feature type="region of interest" description="Disordered" evidence="1">
    <location>
        <begin position="137"/>
        <end position="159"/>
    </location>
</feature>
<feature type="compositionally biased region" description="Acidic residues" evidence="1">
    <location>
        <begin position="137"/>
        <end position="147"/>
    </location>
</feature>
<evidence type="ECO:0000256" key="1">
    <source>
        <dbReference type="SAM" id="MobiDB-lite"/>
    </source>
</evidence>
<feature type="compositionally biased region" description="Acidic residues" evidence="1">
    <location>
        <begin position="266"/>
        <end position="301"/>
    </location>
</feature>
<feature type="compositionally biased region" description="Basic and acidic residues" evidence="1">
    <location>
        <begin position="1437"/>
        <end position="1456"/>
    </location>
</feature>
<evidence type="ECO:0000313" key="4">
    <source>
        <dbReference type="Proteomes" id="UP001159364"/>
    </source>
</evidence>
<feature type="region of interest" description="Disordered" evidence="1">
    <location>
        <begin position="661"/>
        <end position="681"/>
    </location>
</feature>
<keyword evidence="2" id="KW-0812">Transmembrane</keyword>
<feature type="compositionally biased region" description="Basic and acidic residues" evidence="1">
    <location>
        <begin position="319"/>
        <end position="330"/>
    </location>
</feature>
<feature type="region of interest" description="Disordered" evidence="1">
    <location>
        <begin position="1297"/>
        <end position="1318"/>
    </location>
</feature>
<dbReference type="EMBL" id="JAIWQS010000006">
    <property type="protein sequence ID" value="KAJ8763124.1"/>
    <property type="molecule type" value="Genomic_DNA"/>
</dbReference>
<feature type="region of interest" description="Disordered" evidence="1">
    <location>
        <begin position="1166"/>
        <end position="1191"/>
    </location>
</feature>
<name>A0AAV8TB11_9ROSI</name>
<feature type="compositionally biased region" description="Acidic residues" evidence="1">
    <location>
        <begin position="351"/>
        <end position="372"/>
    </location>
</feature>
<feature type="region of interest" description="Disordered" evidence="1">
    <location>
        <begin position="554"/>
        <end position="586"/>
    </location>
</feature>
<sequence length="1456" mass="161097">MRIGKMGINAMRTGAQIKRILSISIRTSYRSACNHPVLLGLICYLIILYRSFPFLFSLLVSASPVLVCTALLLGTLLSYGEPNIPEIEKEIEKEKDEEVIGDEISPLKAGLTENSTVVVKTDESFCFERFKGTTMDTSEENLEDEGLAENKLSKKEDDGLGDYMPLTDDGFHEIQFEKQLVVEVGKDLGDVELESKKEIHEEKKGLKDGSNHGETSDSRHALIENVRNKIYGVEEDKSRGHFLEAREGGLLNSSKDLFWKQPRSDGDDDEEEEEEEEEDKEEEEEEDDDDDEDTSESESDGAESSSPDASMADIIPMLDELHPLLDEEAPHQAQISHQGSYTDSMLSQNPEDGEDSDNDNDQEEQEPDGEKEDESKSAIKWTEDDQKNLMDLGTLELERNQRLESLIARRRARRNMRLMAEKNLIDFDGADLPVNIPPISTSRRNPFDLPFDPYDDAPGSAPSILLPRANPFDLPYDPNEEKPDLKGDSFQQEFSGFQQREQVFRRHESFSVGSSVLGASKQDRQDLHWKPYFVPERFCTEGTSYGNIQRQLSELSDSKVSDAESLSSAMEEDDKKPNEEDTDLISNMDHASVLVERGSLSSEDADLGDIEQVEKRDTDQDEAGITLGEVENYHEINSSMYASGVATPVEPNTTQILLKMEQGEEEDSSRSSLSSLSEVDEKLPNGDAISAAIESKNTQIVESHISSQGSADSEFHFMGVGIDGGQYQEPTVGSQSDCIQEPAKPVEVLVATDIQFTEGMSKVQDDNQVIEPVSGPSADCVEGSDTPNQTLSEPKIDSVSGIVEKNQEEGILEPKTSTISIHGFSTQSSRESDVNLATCAGINRQHKDAVYDSSPPSFNEFLSCSSSSSGTLDVPDIGSPLTIAELRDKESEDVDLKAISSGSTHQNVPSEEKPLFEVEPQLSWLDKSIVDPSVDNHGEQQEQSVILEDPPEHVSITKDVSVSGIHDSKNIISRIMTTLVPSDSPKYYTPAARLGMKEDNFDKIVYEDRGQVFQHNYSLVEAYGSPIAEESINEEDDEIKEINENLLSELDTVGDFSVKEVVGETLGDEKIQEENDPENHECEILPNDANLTETMAELPVLEVRSVEDIELVFEQLREGADVEEVIIRSTIKDQVVVAESTGPEQISSDLQVVEAKSLEDIHIAMQQISDPKYEEPSRPLGSKDEPEDVNKVDSTNEVPVLEVQTIGDIALKQHNNGVEIEEIILPRTIVHQPVGNELKDSGQTSSNLQVFGATSTSLEDVDVTKPKASETNTEVMLASSNANDELNERNDLTSATGVLLGSSNSNDEGTERSELASGEELPLLEMKTKEDIDSYLKQLNEMVDIEEVILPNMTEQLPVVDECHDSGQIHSELLDGEASSTKDTHVAMMQVAHNVKELPEPSEAKDKLEIENEMASTDDIKLGISEVNEVNSTQDNESSKAEEIHSGSTQERDHVM</sequence>
<accession>A0AAV8TB11</accession>
<feature type="region of interest" description="Disordered" evidence="1">
    <location>
        <begin position="1416"/>
        <end position="1456"/>
    </location>
</feature>
<evidence type="ECO:0008006" key="5">
    <source>
        <dbReference type="Google" id="ProtNLM"/>
    </source>
</evidence>
<feature type="region of interest" description="Disordered" evidence="1">
    <location>
        <begin position="195"/>
        <end position="222"/>
    </location>
</feature>
<organism evidence="3 4">
    <name type="scientific">Erythroxylum novogranatense</name>
    <dbReference type="NCBI Taxonomy" id="1862640"/>
    <lineage>
        <taxon>Eukaryota</taxon>
        <taxon>Viridiplantae</taxon>
        <taxon>Streptophyta</taxon>
        <taxon>Embryophyta</taxon>
        <taxon>Tracheophyta</taxon>
        <taxon>Spermatophyta</taxon>
        <taxon>Magnoliopsida</taxon>
        <taxon>eudicotyledons</taxon>
        <taxon>Gunneridae</taxon>
        <taxon>Pentapetalae</taxon>
        <taxon>rosids</taxon>
        <taxon>fabids</taxon>
        <taxon>Malpighiales</taxon>
        <taxon>Erythroxylaceae</taxon>
        <taxon>Erythroxylum</taxon>
    </lineage>
</organism>
<comment type="caution">
    <text evidence="3">The sequence shown here is derived from an EMBL/GenBank/DDBJ whole genome shotgun (WGS) entry which is preliminary data.</text>
</comment>
<keyword evidence="2" id="KW-0472">Membrane</keyword>
<feature type="transmembrane region" description="Helical" evidence="2">
    <location>
        <begin position="54"/>
        <end position="79"/>
    </location>
</feature>
<keyword evidence="2" id="KW-1133">Transmembrane helix</keyword>
<feature type="compositionally biased region" description="Basic and acidic residues" evidence="1">
    <location>
        <begin position="1171"/>
        <end position="1191"/>
    </location>
</feature>
<protein>
    <recommendedName>
        <fullName evidence="5">Far1-related sequence 3</fullName>
    </recommendedName>
</protein>